<keyword evidence="3 7" id="KW-0812">Transmembrane</keyword>
<reference evidence="9" key="1">
    <citation type="journal article" date="2019" name="Int. J. Syst. Evol. Microbiol.">
        <title>The Global Catalogue of Microorganisms (GCM) 10K type strain sequencing project: providing services to taxonomists for standard genome sequencing and annotation.</title>
        <authorList>
            <consortium name="The Broad Institute Genomics Platform"/>
            <consortium name="The Broad Institute Genome Sequencing Center for Infectious Disease"/>
            <person name="Wu L."/>
            <person name="Ma J."/>
        </authorList>
    </citation>
    <scope>NUCLEOTIDE SEQUENCE [LARGE SCALE GENOMIC DNA]</scope>
    <source>
        <strain evidence="9">JCM 15309</strain>
    </source>
</reference>
<feature type="compositionally biased region" description="Low complexity" evidence="6">
    <location>
        <begin position="128"/>
        <end position="144"/>
    </location>
</feature>
<evidence type="ECO:0008006" key="10">
    <source>
        <dbReference type="Google" id="ProtNLM"/>
    </source>
</evidence>
<keyword evidence="2" id="KW-1003">Cell membrane</keyword>
<dbReference type="InterPro" id="IPR022781">
    <property type="entry name" value="Flagellar_biosynth_FliO"/>
</dbReference>
<comment type="subcellular location">
    <subcellularLocation>
        <location evidence="1">Cell membrane</location>
    </subcellularLocation>
</comment>
<evidence type="ECO:0000256" key="7">
    <source>
        <dbReference type="SAM" id="Phobius"/>
    </source>
</evidence>
<evidence type="ECO:0000256" key="5">
    <source>
        <dbReference type="ARBA" id="ARBA00023136"/>
    </source>
</evidence>
<feature type="transmembrane region" description="Helical" evidence="7">
    <location>
        <begin position="6"/>
        <end position="25"/>
    </location>
</feature>
<evidence type="ECO:0000313" key="8">
    <source>
        <dbReference type="EMBL" id="GAA1957600.1"/>
    </source>
</evidence>
<sequence>MDMLGLVVRLVCSLAVVLGLLLLIARFAGKRFQGRTGAPVQILHRQPISRGSSVAVVSVGTRILVLGTTEQQVTLLTELEPDEIGVDVTEPVAVETPEPARHRSGPTAATTPLAGSLLSGQTWKQALAAATRAPAPSASVPTSTISEKQAS</sequence>
<evidence type="ECO:0000256" key="3">
    <source>
        <dbReference type="ARBA" id="ARBA00022692"/>
    </source>
</evidence>
<evidence type="ECO:0000256" key="2">
    <source>
        <dbReference type="ARBA" id="ARBA00022475"/>
    </source>
</evidence>
<feature type="region of interest" description="Disordered" evidence="6">
    <location>
        <begin position="128"/>
        <end position="151"/>
    </location>
</feature>
<proteinExistence type="predicted"/>
<evidence type="ECO:0000256" key="6">
    <source>
        <dbReference type="SAM" id="MobiDB-lite"/>
    </source>
</evidence>
<evidence type="ECO:0000256" key="1">
    <source>
        <dbReference type="ARBA" id="ARBA00004236"/>
    </source>
</evidence>
<comment type="caution">
    <text evidence="8">The sequence shown here is derived from an EMBL/GenBank/DDBJ whole genome shotgun (WGS) entry which is preliminary data.</text>
</comment>
<dbReference type="EMBL" id="BAAAPB010000001">
    <property type="protein sequence ID" value="GAA1957600.1"/>
    <property type="molecule type" value="Genomic_DNA"/>
</dbReference>
<evidence type="ECO:0000256" key="4">
    <source>
        <dbReference type="ARBA" id="ARBA00022989"/>
    </source>
</evidence>
<protein>
    <recommendedName>
        <fullName evidence="10">Flagellar protein</fullName>
    </recommendedName>
</protein>
<evidence type="ECO:0000313" key="9">
    <source>
        <dbReference type="Proteomes" id="UP001500571"/>
    </source>
</evidence>
<gene>
    <name evidence="8" type="ORF">GCM10009798_16270</name>
</gene>
<keyword evidence="4 7" id="KW-1133">Transmembrane helix</keyword>
<dbReference type="RefSeq" id="WP_344044250.1">
    <property type="nucleotide sequence ID" value="NZ_BAAAPB010000001.1"/>
</dbReference>
<name>A0ABP5C7M7_9ACTN</name>
<accession>A0ABP5C7M7</accession>
<keyword evidence="9" id="KW-1185">Reference proteome</keyword>
<keyword evidence="5 7" id="KW-0472">Membrane</keyword>
<dbReference type="Pfam" id="PF04347">
    <property type="entry name" value="FliO"/>
    <property type="match status" value="1"/>
</dbReference>
<dbReference type="Proteomes" id="UP001500571">
    <property type="component" value="Unassembled WGS sequence"/>
</dbReference>
<organism evidence="8 9">
    <name type="scientific">Nocardioides panacihumi</name>
    <dbReference type="NCBI Taxonomy" id="400774"/>
    <lineage>
        <taxon>Bacteria</taxon>
        <taxon>Bacillati</taxon>
        <taxon>Actinomycetota</taxon>
        <taxon>Actinomycetes</taxon>
        <taxon>Propionibacteriales</taxon>
        <taxon>Nocardioidaceae</taxon>
        <taxon>Nocardioides</taxon>
    </lineage>
</organism>